<evidence type="ECO:0000256" key="1">
    <source>
        <dbReference type="ARBA" id="ARBA00010923"/>
    </source>
</evidence>
<evidence type="ECO:0000256" key="4">
    <source>
        <dbReference type="ARBA" id="ARBA00038652"/>
    </source>
</evidence>
<dbReference type="GO" id="GO:0009307">
    <property type="term" value="P:DNA restriction-modification system"/>
    <property type="evidence" value="ECO:0007669"/>
    <property type="project" value="UniProtKB-KW"/>
</dbReference>
<dbReference type="SUPFAM" id="SSF116734">
    <property type="entry name" value="DNA methylase specificity domain"/>
    <property type="match status" value="2"/>
</dbReference>
<dbReference type="Gene3D" id="3.90.220.20">
    <property type="entry name" value="DNA methylase specificity domains"/>
    <property type="match status" value="2"/>
</dbReference>
<evidence type="ECO:0000313" key="7">
    <source>
        <dbReference type="Proteomes" id="UP000325957"/>
    </source>
</evidence>
<evidence type="ECO:0000256" key="3">
    <source>
        <dbReference type="ARBA" id="ARBA00023125"/>
    </source>
</evidence>
<comment type="subunit">
    <text evidence="4">The methyltransferase is composed of M and S polypeptides.</text>
</comment>
<comment type="similarity">
    <text evidence="1">Belongs to the type-I restriction system S methylase family.</text>
</comment>
<evidence type="ECO:0000313" key="6">
    <source>
        <dbReference type="EMBL" id="KAA9395524.1"/>
    </source>
</evidence>
<keyword evidence="2" id="KW-0680">Restriction system</keyword>
<accession>A0A5J5L0Q0</accession>
<dbReference type="CDD" id="cd17268">
    <property type="entry name" value="RMtype1_S_Ara36733I_TRD1-CR1_like"/>
    <property type="match status" value="1"/>
</dbReference>
<feature type="domain" description="Type I restriction modification DNA specificity" evidence="5">
    <location>
        <begin position="212"/>
        <end position="385"/>
    </location>
</feature>
<keyword evidence="6" id="KW-0255">Endonuclease</keyword>
<dbReference type="PANTHER" id="PTHR43140">
    <property type="entry name" value="TYPE-1 RESTRICTION ENZYME ECOKI SPECIFICITY PROTEIN"/>
    <property type="match status" value="1"/>
</dbReference>
<dbReference type="InterPro" id="IPR000055">
    <property type="entry name" value="Restrct_endonuc_typeI_TRD"/>
</dbReference>
<protein>
    <submittedName>
        <fullName evidence="6">Restriction endonuclease subunit S</fullName>
    </submittedName>
</protein>
<dbReference type="EMBL" id="SZWF01000001">
    <property type="protein sequence ID" value="KAA9395524.1"/>
    <property type="molecule type" value="Genomic_DNA"/>
</dbReference>
<dbReference type="AlphaFoldDB" id="A0A5J5L0Q0"/>
<keyword evidence="7" id="KW-1185">Reference proteome</keyword>
<comment type="caution">
    <text evidence="6">The sequence shown here is derived from an EMBL/GenBank/DDBJ whole genome shotgun (WGS) entry which is preliminary data.</text>
</comment>
<proteinExistence type="inferred from homology"/>
<gene>
    <name evidence="6" type="ORF">FCK90_00370</name>
</gene>
<evidence type="ECO:0000259" key="5">
    <source>
        <dbReference type="Pfam" id="PF01420"/>
    </source>
</evidence>
<dbReference type="GO" id="GO:0003677">
    <property type="term" value="F:DNA binding"/>
    <property type="evidence" value="ECO:0007669"/>
    <property type="project" value="UniProtKB-KW"/>
</dbReference>
<dbReference type="RefSeq" id="WP_158032334.1">
    <property type="nucleotide sequence ID" value="NZ_ML708610.1"/>
</dbReference>
<sequence>MSRIDDLIADFAPKGVEFKALGDVGEFVRGNGMPKADLVCEGVGAIHYGQIYTRYGVWASETLSFVSPEKAAKLAKADPGDIIITNTSENIDDVGKAVAWLGTEAIVTGGHATVIKHDQDPKFLAYWFASVDFYVQKRKLATGTKVIDVSAKKLATVRIPIPPLEVQREIVRVLDQFTQLEAELEAELEARRAQYDYYAGELLTVDRDVPCVRFGDVATIVRGASPRPIQQFITEDPSGAPWIKIGDVPADGKYITRTSLRVTLEGAAKSRRVMPGDFVLSNSMSFGRPYISKIEGYIHDGWLAIKGFEASYVADYLYYLLRSAPVQEEFKRRAGAGTVQNLNAEIVRSVKIPLPPRDAQERVVGLLDRFDALVNDISIGLPAELAARRKQYEYYRDKLLTFEEAPA</sequence>
<dbReference type="Pfam" id="PF01420">
    <property type="entry name" value="Methylase_S"/>
    <property type="match status" value="2"/>
</dbReference>
<dbReference type="InterPro" id="IPR044946">
    <property type="entry name" value="Restrct_endonuc_typeI_TRD_sf"/>
</dbReference>
<evidence type="ECO:0000256" key="2">
    <source>
        <dbReference type="ARBA" id="ARBA00022747"/>
    </source>
</evidence>
<dbReference type="OrthoDB" id="3197085at2"/>
<dbReference type="PANTHER" id="PTHR43140:SF1">
    <property type="entry name" value="TYPE I RESTRICTION ENZYME ECOKI SPECIFICITY SUBUNIT"/>
    <property type="match status" value="1"/>
</dbReference>
<dbReference type="InterPro" id="IPR051212">
    <property type="entry name" value="Type-I_RE_S_subunit"/>
</dbReference>
<feature type="domain" description="Type I restriction modification DNA specificity" evidence="5">
    <location>
        <begin position="13"/>
        <end position="189"/>
    </location>
</feature>
<keyword evidence="3" id="KW-0238">DNA-binding</keyword>
<keyword evidence="6" id="KW-0378">Hydrolase</keyword>
<name>A0A5J5L0Q0_9MICC</name>
<reference evidence="6 7" key="1">
    <citation type="submission" date="2019-05" db="EMBL/GenBank/DDBJ databases">
        <title>Kocuria coralli sp. nov., a novel actinobacterium isolated from coral reef seawater.</title>
        <authorList>
            <person name="Li J."/>
        </authorList>
    </citation>
    <scope>NUCLEOTIDE SEQUENCE [LARGE SCALE GENOMIC DNA]</scope>
    <source>
        <strain evidence="6 7">SCSIO 13007</strain>
    </source>
</reference>
<keyword evidence="6" id="KW-0540">Nuclease</keyword>
<dbReference type="CDD" id="cd17283">
    <property type="entry name" value="RMtype1_S_Hpy180ORF7835P_TRD2-CR2_like"/>
    <property type="match status" value="1"/>
</dbReference>
<dbReference type="GO" id="GO:0004519">
    <property type="term" value="F:endonuclease activity"/>
    <property type="evidence" value="ECO:0007669"/>
    <property type="project" value="UniProtKB-KW"/>
</dbReference>
<dbReference type="Proteomes" id="UP000325957">
    <property type="component" value="Unassembled WGS sequence"/>
</dbReference>
<organism evidence="6 7">
    <name type="scientific">Kocuria coralli</name>
    <dbReference type="NCBI Taxonomy" id="1461025"/>
    <lineage>
        <taxon>Bacteria</taxon>
        <taxon>Bacillati</taxon>
        <taxon>Actinomycetota</taxon>
        <taxon>Actinomycetes</taxon>
        <taxon>Micrococcales</taxon>
        <taxon>Micrococcaceae</taxon>
        <taxon>Kocuria</taxon>
    </lineage>
</organism>